<keyword evidence="3" id="KW-1185">Reference proteome</keyword>
<feature type="region of interest" description="Disordered" evidence="1">
    <location>
        <begin position="1"/>
        <end position="40"/>
    </location>
</feature>
<proteinExistence type="predicted"/>
<feature type="compositionally biased region" description="Polar residues" evidence="1">
    <location>
        <begin position="100"/>
        <end position="130"/>
    </location>
</feature>
<evidence type="ECO:0000313" key="2">
    <source>
        <dbReference type="EMBL" id="KAL0483164.1"/>
    </source>
</evidence>
<dbReference type="EMBL" id="JAOPGA020000943">
    <property type="protein sequence ID" value="KAL0483164.1"/>
    <property type="molecule type" value="Genomic_DNA"/>
</dbReference>
<dbReference type="AlphaFoldDB" id="A0AAW2Z2L4"/>
<evidence type="ECO:0000313" key="3">
    <source>
        <dbReference type="Proteomes" id="UP001431209"/>
    </source>
</evidence>
<accession>A0AAW2Z2L4</accession>
<dbReference type="Proteomes" id="UP001431209">
    <property type="component" value="Unassembled WGS sequence"/>
</dbReference>
<reference evidence="2 3" key="1">
    <citation type="submission" date="2024-03" db="EMBL/GenBank/DDBJ databases">
        <title>The Acrasis kona genome and developmental transcriptomes reveal deep origins of eukaryotic multicellular pathways.</title>
        <authorList>
            <person name="Sheikh S."/>
            <person name="Fu C.-J."/>
            <person name="Brown M.W."/>
            <person name="Baldauf S.L."/>
        </authorList>
    </citation>
    <scope>NUCLEOTIDE SEQUENCE [LARGE SCALE GENOMIC DNA]</scope>
    <source>
        <strain evidence="2 3">ATCC MYA-3509</strain>
    </source>
</reference>
<feature type="region of interest" description="Disordered" evidence="1">
    <location>
        <begin position="73"/>
        <end position="130"/>
    </location>
</feature>
<sequence>MSRRSRSRKAKKSQEEDNESDTEKSISNTEESLDGRLSKKRKFGFRQFLQTFVDREKTYGLVVETGEDNVEYNKRKKRKGYPNRSPAKTVDDIHMPNPTLPSVLSSTKTATPTSEVNDAPSTISEHTTQE</sequence>
<feature type="compositionally biased region" description="Basic residues" evidence="1">
    <location>
        <begin position="1"/>
        <end position="11"/>
    </location>
</feature>
<evidence type="ECO:0000256" key="1">
    <source>
        <dbReference type="SAM" id="MobiDB-lite"/>
    </source>
</evidence>
<gene>
    <name evidence="2" type="ORF">AKO1_014818</name>
</gene>
<organism evidence="2 3">
    <name type="scientific">Acrasis kona</name>
    <dbReference type="NCBI Taxonomy" id="1008807"/>
    <lineage>
        <taxon>Eukaryota</taxon>
        <taxon>Discoba</taxon>
        <taxon>Heterolobosea</taxon>
        <taxon>Tetramitia</taxon>
        <taxon>Eutetramitia</taxon>
        <taxon>Acrasidae</taxon>
        <taxon>Acrasis</taxon>
    </lineage>
</organism>
<name>A0AAW2Z2L4_9EUKA</name>
<protein>
    <submittedName>
        <fullName evidence="2">Cytochrome c oxidase subunit 1</fullName>
    </submittedName>
</protein>
<comment type="caution">
    <text evidence="2">The sequence shown here is derived from an EMBL/GenBank/DDBJ whole genome shotgun (WGS) entry which is preliminary data.</text>
</comment>